<evidence type="ECO:0000313" key="4">
    <source>
        <dbReference type="EMBL" id="NXT97358.1"/>
    </source>
</evidence>
<name>A0A7L3GXZ8_9PASS</name>
<dbReference type="Pfam" id="PF00620">
    <property type="entry name" value="RhoGAP"/>
    <property type="match status" value="1"/>
</dbReference>
<gene>
    <name evidence="4" type="primary">Arhgap32_0</name>
    <name evidence="4" type="ORF">BUPERY_R04769</name>
</gene>
<feature type="non-terminal residue" evidence="4">
    <location>
        <position position="136"/>
    </location>
</feature>
<dbReference type="Proteomes" id="UP000566314">
    <property type="component" value="Unassembled WGS sequence"/>
</dbReference>
<dbReference type="InterPro" id="IPR008936">
    <property type="entry name" value="Rho_GTPase_activation_prot"/>
</dbReference>
<dbReference type="GO" id="GO:0015629">
    <property type="term" value="C:actin cytoskeleton"/>
    <property type="evidence" value="ECO:0007669"/>
    <property type="project" value="TreeGrafter"/>
</dbReference>
<evidence type="ECO:0000256" key="1">
    <source>
        <dbReference type="ARBA" id="ARBA00022468"/>
    </source>
</evidence>
<dbReference type="InterPro" id="IPR051576">
    <property type="entry name" value="PX-Rho_GAP"/>
</dbReference>
<evidence type="ECO:0000256" key="2">
    <source>
        <dbReference type="SAM" id="MobiDB-lite"/>
    </source>
</evidence>
<feature type="non-terminal residue" evidence="4">
    <location>
        <position position="1"/>
    </location>
</feature>
<keyword evidence="1" id="KW-0343">GTPase activation</keyword>
<reference evidence="4 5" key="1">
    <citation type="submission" date="2019-09" db="EMBL/GenBank/DDBJ databases">
        <title>Bird 10,000 Genomes (B10K) Project - Family phase.</title>
        <authorList>
            <person name="Zhang G."/>
        </authorList>
    </citation>
    <scope>NUCLEOTIDE SEQUENCE [LARGE SCALE GENOMIC DNA]</scope>
    <source>
        <strain evidence="4">B10K-DU-012-02</strain>
    </source>
</reference>
<sequence>SNPFTHFSVLIASHEFDSEQIPDLTKDIYIQDIHCVGSLCKLYFRELPNPLLTYQLYEKFSGTALYPGPSLCWCPPPPRSCSHWRRLRHGHRPRSTLPSWQTASTSKWEKAQQLCRGNSTQSLTSHLKGRDRFPFQ</sequence>
<dbReference type="PANTHER" id="PTHR15729">
    <property type="entry name" value="CDC42 GTPASE-ACTIVATING PROTEIN"/>
    <property type="match status" value="1"/>
</dbReference>
<dbReference type="GO" id="GO:0005096">
    <property type="term" value="F:GTPase activator activity"/>
    <property type="evidence" value="ECO:0007669"/>
    <property type="project" value="UniProtKB-KW"/>
</dbReference>
<evidence type="ECO:0000313" key="5">
    <source>
        <dbReference type="Proteomes" id="UP000566314"/>
    </source>
</evidence>
<accession>A0A7L3GXZ8</accession>
<organism evidence="4 5">
    <name type="scientific">Buphagus erythrorhynchus</name>
    <name type="common">red-billed oxpecker</name>
    <dbReference type="NCBI Taxonomy" id="245048"/>
    <lineage>
        <taxon>Eukaryota</taxon>
        <taxon>Metazoa</taxon>
        <taxon>Chordata</taxon>
        <taxon>Craniata</taxon>
        <taxon>Vertebrata</taxon>
        <taxon>Euteleostomi</taxon>
        <taxon>Archelosauria</taxon>
        <taxon>Archosauria</taxon>
        <taxon>Dinosauria</taxon>
        <taxon>Saurischia</taxon>
        <taxon>Theropoda</taxon>
        <taxon>Coelurosauria</taxon>
        <taxon>Aves</taxon>
        <taxon>Neognathae</taxon>
        <taxon>Neoaves</taxon>
        <taxon>Telluraves</taxon>
        <taxon>Australaves</taxon>
        <taxon>Passeriformes</taxon>
        <taxon>Sturnidae</taxon>
        <taxon>Buphagus</taxon>
    </lineage>
</organism>
<dbReference type="GO" id="GO:0005654">
    <property type="term" value="C:nucleoplasm"/>
    <property type="evidence" value="ECO:0007669"/>
    <property type="project" value="TreeGrafter"/>
</dbReference>
<evidence type="ECO:0000259" key="3">
    <source>
        <dbReference type="PROSITE" id="PS50238"/>
    </source>
</evidence>
<dbReference type="OrthoDB" id="79452at2759"/>
<dbReference type="PROSITE" id="PS50238">
    <property type="entry name" value="RHOGAP"/>
    <property type="match status" value="1"/>
</dbReference>
<dbReference type="AlphaFoldDB" id="A0A7L3GXZ8"/>
<dbReference type="Gene3D" id="1.10.555.10">
    <property type="entry name" value="Rho GTPase activation protein"/>
    <property type="match status" value="1"/>
</dbReference>
<dbReference type="GO" id="GO:0001650">
    <property type="term" value="C:fibrillar center"/>
    <property type="evidence" value="ECO:0007669"/>
    <property type="project" value="TreeGrafter"/>
</dbReference>
<dbReference type="GO" id="GO:0005794">
    <property type="term" value="C:Golgi apparatus"/>
    <property type="evidence" value="ECO:0007669"/>
    <property type="project" value="TreeGrafter"/>
</dbReference>
<dbReference type="GO" id="GO:0007264">
    <property type="term" value="P:small GTPase-mediated signal transduction"/>
    <property type="evidence" value="ECO:0007669"/>
    <property type="project" value="TreeGrafter"/>
</dbReference>
<comment type="caution">
    <text evidence="4">The sequence shown here is derived from an EMBL/GenBank/DDBJ whole genome shotgun (WGS) entry which is preliminary data.</text>
</comment>
<dbReference type="SUPFAM" id="SSF48350">
    <property type="entry name" value="GTPase activation domain, GAP"/>
    <property type="match status" value="1"/>
</dbReference>
<dbReference type="EMBL" id="VZTT01005548">
    <property type="protein sequence ID" value="NXT97358.1"/>
    <property type="molecule type" value="Genomic_DNA"/>
</dbReference>
<feature type="domain" description="Rho-GAP" evidence="3">
    <location>
        <begin position="1"/>
        <end position="136"/>
    </location>
</feature>
<feature type="region of interest" description="Disordered" evidence="2">
    <location>
        <begin position="116"/>
        <end position="136"/>
    </location>
</feature>
<protein>
    <submittedName>
        <fullName evidence="4">RHG32 protein</fullName>
    </submittedName>
</protein>
<proteinExistence type="predicted"/>
<dbReference type="GO" id="GO:0005938">
    <property type="term" value="C:cell cortex"/>
    <property type="evidence" value="ECO:0007669"/>
    <property type="project" value="TreeGrafter"/>
</dbReference>
<dbReference type="InterPro" id="IPR000198">
    <property type="entry name" value="RhoGAP_dom"/>
</dbReference>
<feature type="compositionally biased region" description="Polar residues" evidence="2">
    <location>
        <begin position="116"/>
        <end position="125"/>
    </location>
</feature>
<keyword evidence="5" id="KW-1185">Reference proteome</keyword>
<dbReference type="PANTHER" id="PTHR15729:SF13">
    <property type="entry name" value="RHO GTPASE-ACTIVATING PROTEIN 32"/>
    <property type="match status" value="1"/>
</dbReference>